<dbReference type="GO" id="GO:0015421">
    <property type="term" value="F:ABC-type oligopeptide transporter activity"/>
    <property type="evidence" value="ECO:0007669"/>
    <property type="project" value="TreeGrafter"/>
</dbReference>
<dbReference type="GO" id="GO:0005524">
    <property type="term" value="F:ATP binding"/>
    <property type="evidence" value="ECO:0007669"/>
    <property type="project" value="UniProtKB-KW"/>
</dbReference>
<feature type="transmembrane region" description="Helical" evidence="7">
    <location>
        <begin position="148"/>
        <end position="166"/>
    </location>
</feature>
<dbReference type="NCBIfam" id="TIGR01842">
    <property type="entry name" value="type_I_sec_PrtD"/>
    <property type="match status" value="1"/>
</dbReference>
<keyword evidence="4 10" id="KW-0067">ATP-binding</keyword>
<dbReference type="GO" id="GO:0005886">
    <property type="term" value="C:plasma membrane"/>
    <property type="evidence" value="ECO:0007669"/>
    <property type="project" value="UniProtKB-SubCell"/>
</dbReference>
<dbReference type="PANTHER" id="PTHR43394">
    <property type="entry name" value="ATP-DEPENDENT PERMEASE MDL1, MITOCHONDRIAL"/>
    <property type="match status" value="1"/>
</dbReference>
<dbReference type="SMART" id="SM00382">
    <property type="entry name" value="AAA"/>
    <property type="match status" value="1"/>
</dbReference>
<organism evidence="10">
    <name type="scientific">Candidatus Kentrum sp. DK</name>
    <dbReference type="NCBI Taxonomy" id="2126562"/>
    <lineage>
        <taxon>Bacteria</taxon>
        <taxon>Pseudomonadati</taxon>
        <taxon>Pseudomonadota</taxon>
        <taxon>Gammaproteobacteria</taxon>
        <taxon>Candidatus Kentrum</taxon>
    </lineage>
</organism>
<evidence type="ECO:0000256" key="3">
    <source>
        <dbReference type="ARBA" id="ARBA00022741"/>
    </source>
</evidence>
<dbReference type="InterPro" id="IPR010128">
    <property type="entry name" value="ATPase_T1SS_PrtD-like"/>
</dbReference>
<feature type="transmembrane region" description="Helical" evidence="7">
    <location>
        <begin position="121"/>
        <end position="142"/>
    </location>
</feature>
<evidence type="ECO:0000256" key="4">
    <source>
        <dbReference type="ARBA" id="ARBA00022840"/>
    </source>
</evidence>
<dbReference type="InterPro" id="IPR003439">
    <property type="entry name" value="ABC_transporter-like_ATP-bd"/>
</dbReference>
<dbReference type="InterPro" id="IPR036640">
    <property type="entry name" value="ABC1_TM_sf"/>
</dbReference>
<dbReference type="PROSITE" id="PS50929">
    <property type="entry name" value="ABC_TM1F"/>
    <property type="match status" value="1"/>
</dbReference>
<reference evidence="10" key="1">
    <citation type="submission" date="2019-02" db="EMBL/GenBank/DDBJ databases">
        <authorList>
            <person name="Gruber-Vodicka R. H."/>
            <person name="Seah K. B. B."/>
        </authorList>
    </citation>
    <scope>NUCLEOTIDE SEQUENCE</scope>
    <source>
        <strain evidence="10">BECK_DK47</strain>
    </source>
</reference>
<feature type="domain" description="ABC transmembrane type-1" evidence="9">
    <location>
        <begin position="15"/>
        <end position="292"/>
    </location>
</feature>
<evidence type="ECO:0000256" key="1">
    <source>
        <dbReference type="ARBA" id="ARBA00004651"/>
    </source>
</evidence>
<comment type="subcellular location">
    <subcellularLocation>
        <location evidence="1">Cell membrane</location>
        <topology evidence="1">Multi-pass membrane protein</topology>
    </subcellularLocation>
</comment>
<evidence type="ECO:0000256" key="2">
    <source>
        <dbReference type="ARBA" id="ARBA00022692"/>
    </source>
</evidence>
<dbReference type="InterPro" id="IPR039421">
    <property type="entry name" value="Type_1_exporter"/>
</dbReference>
<evidence type="ECO:0000256" key="7">
    <source>
        <dbReference type="SAM" id="Phobius"/>
    </source>
</evidence>
<dbReference type="SUPFAM" id="SSF90123">
    <property type="entry name" value="ABC transporter transmembrane region"/>
    <property type="match status" value="1"/>
</dbReference>
<feature type="transmembrane region" description="Helical" evidence="7">
    <location>
        <begin position="12"/>
        <end position="30"/>
    </location>
</feature>
<dbReference type="Pfam" id="PF00005">
    <property type="entry name" value="ABC_tran"/>
    <property type="match status" value="1"/>
</dbReference>
<dbReference type="Gene3D" id="3.40.50.300">
    <property type="entry name" value="P-loop containing nucleotide triphosphate hydrolases"/>
    <property type="match status" value="1"/>
</dbReference>
<dbReference type="Pfam" id="PF00664">
    <property type="entry name" value="ABC_membrane"/>
    <property type="match status" value="1"/>
</dbReference>
<keyword evidence="6 7" id="KW-0472">Membrane</keyword>
<dbReference type="AlphaFoldDB" id="A0A450SXK2"/>
<dbReference type="SUPFAM" id="SSF52540">
    <property type="entry name" value="P-loop containing nucleoside triphosphate hydrolases"/>
    <property type="match status" value="1"/>
</dbReference>
<evidence type="ECO:0000259" key="9">
    <source>
        <dbReference type="PROSITE" id="PS50929"/>
    </source>
</evidence>
<feature type="transmembrane region" description="Helical" evidence="7">
    <location>
        <begin position="50"/>
        <end position="68"/>
    </location>
</feature>
<dbReference type="InterPro" id="IPR011527">
    <property type="entry name" value="ABC1_TM_dom"/>
</dbReference>
<dbReference type="GO" id="GO:0016887">
    <property type="term" value="F:ATP hydrolysis activity"/>
    <property type="evidence" value="ECO:0007669"/>
    <property type="project" value="InterPro"/>
</dbReference>
<dbReference type="PROSITE" id="PS00211">
    <property type="entry name" value="ABC_TRANSPORTER_1"/>
    <property type="match status" value="1"/>
</dbReference>
<dbReference type="InterPro" id="IPR017871">
    <property type="entry name" value="ABC_transporter-like_CS"/>
</dbReference>
<protein>
    <submittedName>
        <fullName evidence="10">ATP-binding cassette, subfamily C/ATP-binding cassette, subfamily C, EexD</fullName>
    </submittedName>
</protein>
<sequence>MTRRLVTPGIRLSLFLLLGLGFAVNTLLLTSPLYMLQLYDRVLTSRSEETLLALSGLAFFLLLGYGLLEVTRTRIMVDISVEVDRSLGDEVFTSLFREALLRQESVSAQPFRDMDTIRSVLSGYGIISLLDLPWAPFFIILIFLMHPLLGWVALAGAIVTLIIAIVSERLSRPLMKDTSDHQMAAARFVDGCLGNSDAIHAMGMLDNIRNRWLASYDLSVNTGASAAERVSSFAGATKALRIILQSTMLGTGAWLVLQNEASAGVMIAASIIFGRALAPLEQSIAASRGLLSAVGALKRLEGLLARHGNDAEPMELPAPTGRLRVENLALVPPGGDKPLLQGVSFTLNTGEVLAIVGPSASGKSSLARSLLGLWRPVRGTVRLDDAELSQWDGDALGQYIGYVPQNVELLTGTVRENITRFREADPKAVVDAAVKARCHPMILALPDGYDSFIGAGGNRLSGGQSQRVALARCLFGDPILAVLDEPDANLDIEGLSALDKAIGGLKERGATVILITHNTRLLRHADKAMLLANGTMGYFGSPRELMDKLGMMKTKVASEQPE</sequence>
<feature type="domain" description="ABC transporter" evidence="8">
    <location>
        <begin position="323"/>
        <end position="558"/>
    </location>
</feature>
<keyword evidence="3" id="KW-0547">Nucleotide-binding</keyword>
<evidence type="ECO:0000259" key="8">
    <source>
        <dbReference type="PROSITE" id="PS50893"/>
    </source>
</evidence>
<keyword evidence="2 7" id="KW-0812">Transmembrane</keyword>
<dbReference type="InterPro" id="IPR003593">
    <property type="entry name" value="AAA+_ATPase"/>
</dbReference>
<dbReference type="EMBL" id="CAADEX010000077">
    <property type="protein sequence ID" value="VFJ58762.1"/>
    <property type="molecule type" value="Genomic_DNA"/>
</dbReference>
<proteinExistence type="predicted"/>
<evidence type="ECO:0000313" key="10">
    <source>
        <dbReference type="EMBL" id="VFJ58762.1"/>
    </source>
</evidence>
<evidence type="ECO:0000256" key="5">
    <source>
        <dbReference type="ARBA" id="ARBA00022989"/>
    </source>
</evidence>
<evidence type="ECO:0000256" key="6">
    <source>
        <dbReference type="ARBA" id="ARBA00023136"/>
    </source>
</evidence>
<dbReference type="Gene3D" id="1.20.1560.10">
    <property type="entry name" value="ABC transporter type 1, transmembrane domain"/>
    <property type="match status" value="1"/>
</dbReference>
<dbReference type="PROSITE" id="PS50893">
    <property type="entry name" value="ABC_TRANSPORTER_2"/>
    <property type="match status" value="1"/>
</dbReference>
<name>A0A450SXK2_9GAMM</name>
<accession>A0A450SXK2</accession>
<keyword evidence="5 7" id="KW-1133">Transmembrane helix</keyword>
<dbReference type="PANTHER" id="PTHR43394:SF1">
    <property type="entry name" value="ATP-BINDING CASSETTE SUB-FAMILY B MEMBER 10, MITOCHONDRIAL"/>
    <property type="match status" value="1"/>
</dbReference>
<dbReference type="GO" id="GO:0030253">
    <property type="term" value="P:protein secretion by the type I secretion system"/>
    <property type="evidence" value="ECO:0007669"/>
    <property type="project" value="InterPro"/>
</dbReference>
<dbReference type="GO" id="GO:0030256">
    <property type="term" value="C:type I protein secretion system complex"/>
    <property type="evidence" value="ECO:0007669"/>
    <property type="project" value="InterPro"/>
</dbReference>
<dbReference type="InterPro" id="IPR027417">
    <property type="entry name" value="P-loop_NTPase"/>
</dbReference>
<gene>
    <name evidence="10" type="ORF">BECKDK2373B_GA0170837_10775</name>
</gene>